<dbReference type="GO" id="GO:1990063">
    <property type="term" value="C:Bam protein complex"/>
    <property type="evidence" value="ECO:0007669"/>
    <property type="project" value="TreeGrafter"/>
</dbReference>
<dbReference type="eggNOG" id="COG2913">
    <property type="taxonomic scope" value="Bacteria"/>
</dbReference>
<comment type="similarity">
    <text evidence="4">Belongs to the BamE family.</text>
</comment>
<dbReference type="OrthoDB" id="9808250at2"/>
<accession>B8KWU2</accession>
<dbReference type="Proteomes" id="UP000004699">
    <property type="component" value="Unassembled WGS sequence"/>
</dbReference>
<dbReference type="AlphaFoldDB" id="B8KWU2"/>
<evidence type="ECO:0000256" key="4">
    <source>
        <dbReference type="HAMAP-Rule" id="MF_00925"/>
    </source>
</evidence>
<dbReference type="GO" id="GO:0030674">
    <property type="term" value="F:protein-macromolecule adaptor activity"/>
    <property type="evidence" value="ECO:0007669"/>
    <property type="project" value="TreeGrafter"/>
</dbReference>
<dbReference type="GO" id="GO:0051205">
    <property type="term" value="P:protein insertion into membrane"/>
    <property type="evidence" value="ECO:0007669"/>
    <property type="project" value="UniProtKB-UniRule"/>
</dbReference>
<evidence type="ECO:0000256" key="3">
    <source>
        <dbReference type="ARBA" id="ARBA00023237"/>
    </source>
</evidence>
<dbReference type="GO" id="GO:0043165">
    <property type="term" value="P:Gram-negative-bacterium-type cell outer membrane assembly"/>
    <property type="evidence" value="ECO:0007669"/>
    <property type="project" value="UniProtKB-UniRule"/>
</dbReference>
<keyword evidence="7" id="KW-0449">Lipoprotein</keyword>
<dbReference type="Gene3D" id="3.30.1450.10">
    <property type="match status" value="1"/>
</dbReference>
<dbReference type="STRING" id="565045.NOR51B_384"/>
<dbReference type="HOGENOM" id="CLU_083835_3_1_6"/>
<dbReference type="InterPro" id="IPR026592">
    <property type="entry name" value="BamE"/>
</dbReference>
<evidence type="ECO:0000256" key="1">
    <source>
        <dbReference type="ARBA" id="ARBA00022729"/>
    </source>
</evidence>
<keyword evidence="8" id="KW-1185">Reference proteome</keyword>
<dbReference type="EMBL" id="DS999411">
    <property type="protein sequence ID" value="EED34447.1"/>
    <property type="molecule type" value="Genomic_DNA"/>
</dbReference>
<dbReference type="Pfam" id="PF04355">
    <property type="entry name" value="BamE"/>
    <property type="match status" value="1"/>
</dbReference>
<dbReference type="PANTHER" id="PTHR37482">
    <property type="entry name" value="OUTER MEMBRANE PROTEIN ASSEMBLY FACTOR BAME"/>
    <property type="match status" value="1"/>
</dbReference>
<feature type="region of interest" description="Disordered" evidence="5">
    <location>
        <begin position="100"/>
        <end position="124"/>
    </location>
</feature>
<comment type="subunit">
    <text evidence="4">Part of the Bam complex.</text>
</comment>
<protein>
    <recommendedName>
        <fullName evidence="4">Outer membrane protein assembly factor BamE</fullName>
    </recommendedName>
</protein>
<comment type="function">
    <text evidence="4">Part of the outer membrane protein assembly complex, which is involved in assembly and insertion of beta-barrel proteins into the outer membrane.</text>
</comment>
<gene>
    <name evidence="7" type="primary">omlA</name>
    <name evidence="4" type="synonym">bamE</name>
    <name evidence="7" type="ORF">NOR51B_384</name>
</gene>
<evidence type="ECO:0000259" key="6">
    <source>
        <dbReference type="Pfam" id="PF04355"/>
    </source>
</evidence>
<proteinExistence type="inferred from homology"/>
<keyword evidence="3 4" id="KW-0998">Cell outer membrane</keyword>
<dbReference type="RefSeq" id="WP_009019195.1">
    <property type="nucleotide sequence ID" value="NZ_DS999411.1"/>
</dbReference>
<dbReference type="HAMAP" id="MF_00925">
    <property type="entry name" value="OM_assembly_BamE"/>
    <property type="match status" value="1"/>
</dbReference>
<evidence type="ECO:0000256" key="2">
    <source>
        <dbReference type="ARBA" id="ARBA00023136"/>
    </source>
</evidence>
<evidence type="ECO:0000313" key="7">
    <source>
        <dbReference type="EMBL" id="EED34447.1"/>
    </source>
</evidence>
<organism evidence="7 8">
    <name type="scientific">Luminiphilus syltensis NOR5-1B</name>
    <dbReference type="NCBI Taxonomy" id="565045"/>
    <lineage>
        <taxon>Bacteria</taxon>
        <taxon>Pseudomonadati</taxon>
        <taxon>Pseudomonadota</taxon>
        <taxon>Gammaproteobacteria</taxon>
        <taxon>Cellvibrionales</taxon>
        <taxon>Halieaceae</taxon>
        <taxon>Luminiphilus</taxon>
    </lineage>
</organism>
<reference evidence="8" key="1">
    <citation type="journal article" date="2013" name="BMC Microbiol.">
        <title>Taxonomy and evolution of bacteriochlorophyll a-containing members of the OM60/NOR5 clade of marine gammaproteobacteria: description of Luminiphilus syltensis gen. nov., sp. nov., reclassification of Haliea rubra as Pseudohaliea rubra gen. nov., comb. nov., and emendation of Chromatocurvus halotolerans.</title>
        <authorList>
            <person name="Spring S."/>
            <person name="Riedel T."/>
            <person name="Sproer C."/>
            <person name="Yan S."/>
            <person name="Harder J."/>
            <person name="Fuchs B.M."/>
        </authorList>
    </citation>
    <scope>NUCLEOTIDE SEQUENCE [LARGE SCALE GENOMIC DNA]</scope>
    <source>
        <strain evidence="8">NOR51-B</strain>
    </source>
</reference>
<dbReference type="InterPro" id="IPR007450">
    <property type="entry name" value="BamE_dom"/>
</dbReference>
<comment type="subcellular location">
    <subcellularLocation>
        <location evidence="4">Cell outer membrane</location>
    </subcellularLocation>
</comment>
<name>B8KWU2_9GAMM</name>
<sequence>MALLLTGCGSNFGFPGVYRIDVEQGNVITEEMVQQLKPGMSPRQVRFIMGTPLIEDTFHENRWDYRYTLRNGIDTLEQHRLTVFFEDEVLVNLEGTLLPDWAQESTPDTGADDDSDAEDTPAAS</sequence>
<evidence type="ECO:0000313" key="8">
    <source>
        <dbReference type="Proteomes" id="UP000004699"/>
    </source>
</evidence>
<feature type="compositionally biased region" description="Acidic residues" evidence="5">
    <location>
        <begin position="110"/>
        <end position="124"/>
    </location>
</feature>
<keyword evidence="2 4" id="KW-0472">Membrane</keyword>
<keyword evidence="1 4" id="KW-0732">Signal</keyword>
<dbReference type="PANTHER" id="PTHR37482:SF1">
    <property type="entry name" value="OUTER MEMBRANE PROTEIN ASSEMBLY FACTOR BAME"/>
    <property type="match status" value="1"/>
</dbReference>
<evidence type="ECO:0000256" key="5">
    <source>
        <dbReference type="SAM" id="MobiDB-lite"/>
    </source>
</evidence>
<dbReference type="InterPro" id="IPR037873">
    <property type="entry name" value="BamE-like"/>
</dbReference>
<feature type="domain" description="Outer membrane protein assembly factor BamE" evidence="6">
    <location>
        <begin position="25"/>
        <end position="92"/>
    </location>
</feature>